<reference evidence="2 3" key="1">
    <citation type="submission" date="2019-01" db="EMBL/GenBank/DDBJ databases">
        <authorList>
            <person name="Sayadi A."/>
        </authorList>
    </citation>
    <scope>NUCLEOTIDE SEQUENCE [LARGE SCALE GENOMIC DNA]</scope>
</reference>
<accession>A0A653CC62</accession>
<organism evidence="2 3">
    <name type="scientific">Callosobruchus maculatus</name>
    <name type="common">Southern cowpea weevil</name>
    <name type="synonym">Pulse bruchid</name>
    <dbReference type="NCBI Taxonomy" id="64391"/>
    <lineage>
        <taxon>Eukaryota</taxon>
        <taxon>Metazoa</taxon>
        <taxon>Ecdysozoa</taxon>
        <taxon>Arthropoda</taxon>
        <taxon>Hexapoda</taxon>
        <taxon>Insecta</taxon>
        <taxon>Pterygota</taxon>
        <taxon>Neoptera</taxon>
        <taxon>Endopterygota</taxon>
        <taxon>Coleoptera</taxon>
        <taxon>Polyphaga</taxon>
        <taxon>Cucujiformia</taxon>
        <taxon>Chrysomeloidea</taxon>
        <taxon>Chrysomelidae</taxon>
        <taxon>Bruchinae</taxon>
        <taxon>Bruchini</taxon>
        <taxon>Callosobruchus</taxon>
    </lineage>
</organism>
<gene>
    <name evidence="2" type="ORF">CALMAC_LOCUS7366</name>
</gene>
<dbReference type="InterPro" id="IPR000073">
    <property type="entry name" value="AB_hydrolase_1"/>
</dbReference>
<dbReference type="GO" id="GO:0017171">
    <property type="term" value="F:serine hydrolase activity"/>
    <property type="evidence" value="ECO:0007669"/>
    <property type="project" value="TreeGrafter"/>
</dbReference>
<dbReference type="AlphaFoldDB" id="A0A653CC62"/>
<evidence type="ECO:0000259" key="1">
    <source>
        <dbReference type="Pfam" id="PF00561"/>
    </source>
</evidence>
<dbReference type="OrthoDB" id="19657at2759"/>
<dbReference type="InterPro" id="IPR029058">
    <property type="entry name" value="AB_hydrolase_fold"/>
</dbReference>
<evidence type="ECO:0000313" key="2">
    <source>
        <dbReference type="EMBL" id="VEN44650.1"/>
    </source>
</evidence>
<dbReference type="SUPFAM" id="SSF53474">
    <property type="entry name" value="alpha/beta-Hydrolases"/>
    <property type="match status" value="1"/>
</dbReference>
<sequence length="280" mass="32228">MIIGKKLRPCKIRSLFNIYNKWKSMSTITEQKIDVNGQTINYTKVGEGSNTVLCCPGALGTIWSDFKPQVEGLDRNKLTIVAWDPPGYGQSRPPNRKFDTDFYEKDADSAYNFMTALGYNKFSILGWSDGGNSGMILAAKYPKHIDKLIIWGVNSYILPEEVKIYEKMRDISNWSERMKAPLIEMYTEKGLQEMWYSWCDTLIEMAQNGGNICKDKLKDIRCPTFILHGDKDPMVAPEHPGYLFSNIRMAKLHRFPEGKHNIHLKYAEEFNKLVTDFLTQ</sequence>
<dbReference type="PANTHER" id="PTHR46331:SF2">
    <property type="entry name" value="VALACYCLOVIR HYDROLASE"/>
    <property type="match status" value="1"/>
</dbReference>
<dbReference type="EMBL" id="CAACVG010007283">
    <property type="protein sequence ID" value="VEN44650.1"/>
    <property type="molecule type" value="Genomic_DNA"/>
</dbReference>
<dbReference type="Pfam" id="PF00561">
    <property type="entry name" value="Abhydrolase_1"/>
    <property type="match status" value="1"/>
</dbReference>
<proteinExistence type="predicted"/>
<dbReference type="Proteomes" id="UP000410492">
    <property type="component" value="Unassembled WGS sequence"/>
</dbReference>
<evidence type="ECO:0000313" key="3">
    <source>
        <dbReference type="Proteomes" id="UP000410492"/>
    </source>
</evidence>
<feature type="domain" description="AB hydrolase-1" evidence="1">
    <location>
        <begin position="50"/>
        <end position="153"/>
    </location>
</feature>
<name>A0A653CC62_CALMS</name>
<protein>
    <recommendedName>
        <fullName evidence="1">AB hydrolase-1 domain-containing protein</fullName>
    </recommendedName>
</protein>
<dbReference type="PANTHER" id="PTHR46331">
    <property type="entry name" value="VALACYCLOVIR HYDROLASE"/>
    <property type="match status" value="1"/>
</dbReference>
<keyword evidence="3" id="KW-1185">Reference proteome</keyword>
<dbReference type="Gene3D" id="3.40.50.1820">
    <property type="entry name" value="alpha/beta hydrolase"/>
    <property type="match status" value="1"/>
</dbReference>